<dbReference type="Pfam" id="PF00005">
    <property type="entry name" value="ABC_tran"/>
    <property type="match status" value="1"/>
</dbReference>
<dbReference type="SUPFAM" id="SSF52540">
    <property type="entry name" value="P-loop containing nucleoside triphosphate hydrolases"/>
    <property type="match status" value="1"/>
</dbReference>
<dbReference type="InterPro" id="IPR017871">
    <property type="entry name" value="ABC_transporter-like_CS"/>
</dbReference>
<evidence type="ECO:0000256" key="3">
    <source>
        <dbReference type="ARBA" id="ARBA00022840"/>
    </source>
</evidence>
<dbReference type="Gene3D" id="3.40.50.300">
    <property type="entry name" value="P-loop containing nucleotide triphosphate hydrolases"/>
    <property type="match status" value="1"/>
</dbReference>
<keyword evidence="3 6" id="KW-0067">ATP-binding</keyword>
<name>A0A8A4TPE8_SULCO</name>
<feature type="domain" description="ABC transporter" evidence="5">
    <location>
        <begin position="2"/>
        <end position="227"/>
    </location>
</feature>
<keyword evidence="7" id="KW-1185">Reference proteome</keyword>
<dbReference type="InterPro" id="IPR003593">
    <property type="entry name" value="AAA+_ATPase"/>
</dbReference>
<keyword evidence="2" id="KW-0547">Nucleotide-binding</keyword>
<sequence length="227" mass="25276">MISMHQLTKVYDMGDLRVTALKNISFEVAAGDFVAIMGSSGSGKSTLLNILGCLDRFDSGSYRLKGTEVHRRGDDELATIRNREIGFVFQNFNLLPRKTALQNVALPLLYRRERQIDLQRAASMLRRVGLGDRMHHRPMELSGGQCQRVAIARALINEPAIILADEPTGNLDSTTSADIMALFVELNEAGHTLVMVTHEEEIAAYASRTVRLKDGEIFAEEHRQTHA</sequence>
<evidence type="ECO:0000256" key="2">
    <source>
        <dbReference type="ARBA" id="ARBA00022741"/>
    </source>
</evidence>
<dbReference type="PROSITE" id="PS00211">
    <property type="entry name" value="ABC_TRANSPORTER_1"/>
    <property type="match status" value="1"/>
</dbReference>
<evidence type="ECO:0000256" key="4">
    <source>
        <dbReference type="ARBA" id="ARBA00038388"/>
    </source>
</evidence>
<gene>
    <name evidence="6" type="ORF">J3U87_02465</name>
</gene>
<dbReference type="InterPro" id="IPR017911">
    <property type="entry name" value="MacB-like_ATP-bd"/>
</dbReference>
<dbReference type="AlphaFoldDB" id="A0A8A4TPE8"/>
<dbReference type="GO" id="GO:0098796">
    <property type="term" value="C:membrane protein complex"/>
    <property type="evidence" value="ECO:0007669"/>
    <property type="project" value="UniProtKB-ARBA"/>
</dbReference>
<dbReference type="CDD" id="cd03255">
    <property type="entry name" value="ABC_MJ0796_LolCDE_FtsE"/>
    <property type="match status" value="1"/>
</dbReference>
<dbReference type="RefSeq" id="WP_237381439.1">
    <property type="nucleotide sequence ID" value="NZ_CP071793.1"/>
</dbReference>
<dbReference type="PROSITE" id="PS50893">
    <property type="entry name" value="ABC_TRANSPORTER_2"/>
    <property type="match status" value="1"/>
</dbReference>
<comment type="similarity">
    <text evidence="4">Belongs to the ABC transporter superfamily. Macrolide exporter (TC 3.A.1.122) family.</text>
</comment>
<evidence type="ECO:0000313" key="7">
    <source>
        <dbReference type="Proteomes" id="UP000663929"/>
    </source>
</evidence>
<dbReference type="PANTHER" id="PTHR42798">
    <property type="entry name" value="LIPOPROTEIN-RELEASING SYSTEM ATP-BINDING PROTEIN LOLD"/>
    <property type="match status" value="1"/>
</dbReference>
<dbReference type="FunFam" id="3.40.50.300:FF:000032">
    <property type="entry name" value="Export ABC transporter ATP-binding protein"/>
    <property type="match status" value="1"/>
</dbReference>
<dbReference type="GO" id="GO:0022857">
    <property type="term" value="F:transmembrane transporter activity"/>
    <property type="evidence" value="ECO:0007669"/>
    <property type="project" value="UniProtKB-ARBA"/>
</dbReference>
<dbReference type="GO" id="GO:0005524">
    <property type="term" value="F:ATP binding"/>
    <property type="evidence" value="ECO:0007669"/>
    <property type="project" value="UniProtKB-KW"/>
</dbReference>
<dbReference type="Proteomes" id="UP000663929">
    <property type="component" value="Chromosome"/>
</dbReference>
<dbReference type="EMBL" id="CP071793">
    <property type="protein sequence ID" value="QTD51307.1"/>
    <property type="molecule type" value="Genomic_DNA"/>
</dbReference>
<dbReference type="InterPro" id="IPR027417">
    <property type="entry name" value="P-loop_NTPase"/>
</dbReference>
<accession>A0A8A4TPE8</accession>
<proteinExistence type="inferred from homology"/>
<dbReference type="PANTHER" id="PTHR42798:SF7">
    <property type="entry name" value="ALPHA-D-RIBOSE 1-METHYLPHOSPHONATE 5-TRIPHOSPHATE SYNTHASE SUBUNIT PHNL"/>
    <property type="match status" value="1"/>
</dbReference>
<evidence type="ECO:0000259" key="5">
    <source>
        <dbReference type="PROSITE" id="PS50893"/>
    </source>
</evidence>
<dbReference type="InterPro" id="IPR003439">
    <property type="entry name" value="ABC_transporter-like_ATP-bd"/>
</dbReference>
<organism evidence="6 7">
    <name type="scientific">Sulfidibacter corallicola</name>
    <dbReference type="NCBI Taxonomy" id="2818388"/>
    <lineage>
        <taxon>Bacteria</taxon>
        <taxon>Pseudomonadati</taxon>
        <taxon>Acidobacteriota</taxon>
        <taxon>Holophagae</taxon>
        <taxon>Acanthopleuribacterales</taxon>
        <taxon>Acanthopleuribacteraceae</taxon>
        <taxon>Sulfidibacter</taxon>
    </lineage>
</organism>
<reference evidence="6" key="1">
    <citation type="submission" date="2021-03" db="EMBL/GenBank/DDBJ databases">
        <title>Acanthopleuribacteraceae sp. M133.</title>
        <authorList>
            <person name="Wang G."/>
        </authorList>
    </citation>
    <scope>NUCLEOTIDE SEQUENCE</scope>
    <source>
        <strain evidence="6">M133</strain>
    </source>
</reference>
<dbReference type="KEGG" id="scor:J3U87_02465"/>
<dbReference type="SMART" id="SM00382">
    <property type="entry name" value="AAA"/>
    <property type="match status" value="1"/>
</dbReference>
<protein>
    <submittedName>
        <fullName evidence="6">ABC transporter ATP-binding protein</fullName>
    </submittedName>
</protein>
<keyword evidence="1" id="KW-0813">Transport</keyword>
<dbReference type="GO" id="GO:0016887">
    <property type="term" value="F:ATP hydrolysis activity"/>
    <property type="evidence" value="ECO:0007669"/>
    <property type="project" value="InterPro"/>
</dbReference>
<evidence type="ECO:0000256" key="1">
    <source>
        <dbReference type="ARBA" id="ARBA00022448"/>
    </source>
</evidence>
<evidence type="ECO:0000313" key="6">
    <source>
        <dbReference type="EMBL" id="QTD51307.1"/>
    </source>
</evidence>